<dbReference type="AlphaFoldDB" id="A0A0A3IZS4"/>
<proteinExistence type="predicted"/>
<evidence type="ECO:0000313" key="1">
    <source>
        <dbReference type="EMBL" id="KGR80277.1"/>
    </source>
</evidence>
<sequence length="64" mass="7969">MTERNDFNMYSKFDDKVPLRKKGERAFRQRKEEFGSEENFQKDISRNKESFRDWVEKMTKELEK</sequence>
<accession>A0A0A3IZS4</accession>
<dbReference type="OrthoDB" id="2740232at2"/>
<protein>
    <submittedName>
        <fullName evidence="1">Uncharacterized protein</fullName>
    </submittedName>
</protein>
<gene>
    <name evidence="1" type="ORF">CD29_02680</name>
</gene>
<keyword evidence="2" id="KW-1185">Reference proteome</keyword>
<reference evidence="1 2" key="1">
    <citation type="submission" date="2014-02" db="EMBL/GenBank/DDBJ databases">
        <title>Draft genome sequence of Lysinibacillus manganicus DSM 26584T.</title>
        <authorList>
            <person name="Zhang F."/>
            <person name="Wang G."/>
            <person name="Zhang L."/>
        </authorList>
    </citation>
    <scope>NUCLEOTIDE SEQUENCE [LARGE SCALE GENOMIC DNA]</scope>
    <source>
        <strain evidence="1 2">DSM 26584</strain>
    </source>
</reference>
<dbReference type="eggNOG" id="ENOG5032JES">
    <property type="taxonomic scope" value="Bacteria"/>
</dbReference>
<organism evidence="1 2">
    <name type="scientific">Ureibacillus manganicus DSM 26584</name>
    <dbReference type="NCBI Taxonomy" id="1384049"/>
    <lineage>
        <taxon>Bacteria</taxon>
        <taxon>Bacillati</taxon>
        <taxon>Bacillota</taxon>
        <taxon>Bacilli</taxon>
        <taxon>Bacillales</taxon>
        <taxon>Caryophanaceae</taxon>
        <taxon>Ureibacillus</taxon>
    </lineage>
</organism>
<name>A0A0A3IZS4_9BACL</name>
<dbReference type="RefSeq" id="WP_036182515.1">
    <property type="nucleotide sequence ID" value="NZ_AVDA01000002.1"/>
</dbReference>
<dbReference type="Proteomes" id="UP000030416">
    <property type="component" value="Unassembled WGS sequence"/>
</dbReference>
<comment type="caution">
    <text evidence="1">The sequence shown here is derived from an EMBL/GenBank/DDBJ whole genome shotgun (WGS) entry which is preliminary data.</text>
</comment>
<dbReference type="STRING" id="1384049.CD29_02680"/>
<evidence type="ECO:0000313" key="2">
    <source>
        <dbReference type="Proteomes" id="UP000030416"/>
    </source>
</evidence>
<dbReference type="EMBL" id="JPVN01000002">
    <property type="protein sequence ID" value="KGR80277.1"/>
    <property type="molecule type" value="Genomic_DNA"/>
</dbReference>